<organism evidence="4 5">
    <name type="scientific">Kingdonia uniflora</name>
    <dbReference type="NCBI Taxonomy" id="39325"/>
    <lineage>
        <taxon>Eukaryota</taxon>
        <taxon>Viridiplantae</taxon>
        <taxon>Streptophyta</taxon>
        <taxon>Embryophyta</taxon>
        <taxon>Tracheophyta</taxon>
        <taxon>Spermatophyta</taxon>
        <taxon>Magnoliopsida</taxon>
        <taxon>Ranunculales</taxon>
        <taxon>Circaeasteraceae</taxon>
        <taxon>Kingdonia</taxon>
    </lineage>
</organism>
<dbReference type="Gene3D" id="1.25.40.10">
    <property type="entry name" value="Tetratricopeptide repeat domain"/>
    <property type="match status" value="3"/>
</dbReference>
<protein>
    <recommendedName>
        <fullName evidence="6">Pentatricopeptide repeat-containing protein</fullName>
    </recommendedName>
</protein>
<proteinExistence type="inferred from homology"/>
<keyword evidence="5" id="KW-1185">Reference proteome</keyword>
<feature type="repeat" description="PPR" evidence="3">
    <location>
        <begin position="156"/>
        <end position="190"/>
    </location>
</feature>
<dbReference type="InterPro" id="IPR002885">
    <property type="entry name" value="PPR_rpt"/>
</dbReference>
<dbReference type="AlphaFoldDB" id="A0A7J7P0F5"/>
<accession>A0A7J7P0F5</accession>
<dbReference type="OrthoDB" id="185373at2759"/>
<dbReference type="PROSITE" id="PS51375">
    <property type="entry name" value="PPR"/>
    <property type="match status" value="6"/>
</dbReference>
<evidence type="ECO:0000256" key="2">
    <source>
        <dbReference type="ARBA" id="ARBA00022737"/>
    </source>
</evidence>
<comment type="similarity">
    <text evidence="1">Belongs to the PPR family. P subfamily.</text>
</comment>
<dbReference type="InterPro" id="IPR011990">
    <property type="entry name" value="TPR-like_helical_dom_sf"/>
</dbReference>
<feature type="repeat" description="PPR" evidence="3">
    <location>
        <begin position="229"/>
        <end position="263"/>
    </location>
</feature>
<evidence type="ECO:0008006" key="6">
    <source>
        <dbReference type="Google" id="ProtNLM"/>
    </source>
</evidence>
<dbReference type="Pfam" id="PF13041">
    <property type="entry name" value="PPR_2"/>
    <property type="match status" value="4"/>
</dbReference>
<feature type="repeat" description="PPR" evidence="3">
    <location>
        <begin position="299"/>
        <end position="333"/>
    </location>
</feature>
<name>A0A7J7P0F5_9MAGN</name>
<evidence type="ECO:0000313" key="5">
    <source>
        <dbReference type="Proteomes" id="UP000541444"/>
    </source>
</evidence>
<evidence type="ECO:0000256" key="1">
    <source>
        <dbReference type="ARBA" id="ARBA00007626"/>
    </source>
</evidence>
<reference evidence="4 5" key="1">
    <citation type="journal article" date="2020" name="IScience">
        <title>Genome Sequencing of the Endangered Kingdonia uniflora (Circaeasteraceae, Ranunculales) Reveals Potential Mechanisms of Evolutionary Specialization.</title>
        <authorList>
            <person name="Sun Y."/>
            <person name="Deng T."/>
            <person name="Zhang A."/>
            <person name="Moore M.J."/>
            <person name="Landis J.B."/>
            <person name="Lin N."/>
            <person name="Zhang H."/>
            <person name="Zhang X."/>
            <person name="Huang J."/>
            <person name="Zhang X."/>
            <person name="Sun H."/>
            <person name="Wang H."/>
        </authorList>
    </citation>
    <scope>NUCLEOTIDE SEQUENCE [LARGE SCALE GENOMIC DNA]</scope>
    <source>
        <strain evidence="4">TB1705</strain>
        <tissue evidence="4">Leaf</tissue>
    </source>
</reference>
<dbReference type="Proteomes" id="UP000541444">
    <property type="component" value="Unassembled WGS sequence"/>
</dbReference>
<evidence type="ECO:0000256" key="3">
    <source>
        <dbReference type="PROSITE-ProRule" id="PRU00708"/>
    </source>
</evidence>
<gene>
    <name evidence="4" type="ORF">GIB67_035470</name>
</gene>
<feature type="repeat" description="PPR" evidence="3">
    <location>
        <begin position="334"/>
        <end position="368"/>
    </location>
</feature>
<keyword evidence="2" id="KW-0677">Repeat</keyword>
<dbReference type="PANTHER" id="PTHR47941">
    <property type="entry name" value="PENTATRICOPEPTIDE REPEAT-CONTAINING PROTEIN 3, MITOCHONDRIAL"/>
    <property type="match status" value="1"/>
</dbReference>
<feature type="repeat" description="PPR" evidence="3">
    <location>
        <begin position="264"/>
        <end position="298"/>
    </location>
</feature>
<feature type="repeat" description="PPR" evidence="3">
    <location>
        <begin position="191"/>
        <end position="225"/>
    </location>
</feature>
<dbReference type="EMBL" id="JACGCM010000376">
    <property type="protein sequence ID" value="KAF6172916.1"/>
    <property type="molecule type" value="Genomic_DNA"/>
</dbReference>
<evidence type="ECO:0000313" key="4">
    <source>
        <dbReference type="EMBL" id="KAF6172916.1"/>
    </source>
</evidence>
<sequence>METALETMDLKLTTELVDGVLFKLRCKEKIAFRFFTWAGHQENYTHQPQTYNAMIDLLSDTEYRVKQFRIVIDMLDYMKRKGKKNVPIEVLLRILRNYKEKYLHHLAKFAKKHKIRVKTQPEIHAFNYLLDSLCKCCLVEEAEVLFNKVKNRVEPDAKTYNVLFFGWCRVRNVAKGKQVLEEMIKLGHEPESFTYITALDTYCRCGMLSEAVTLFDFMRTKGTTMSSPTAKTYAIMIVAFAKCGKMEESFRFIDEMRKSGCLPDVSTYKELIEGMCLVGKIDEAYKFLEEMGNKGYPADIVTYNCFLKVLCDLRKEKEALKLYGIMNEMGCAPSVQTFNMLIVMYFEIGKPDGAFEAWNEMEKRYCARNLDTYCVMIEGLFCCDKTEDACVLLEDVINDGKQLPYRMFESFLKHLSDIGDLQAIQRLSKHMRKSNSPTIARRFADGQKSKSSRLRGK</sequence>
<dbReference type="NCBIfam" id="TIGR00756">
    <property type="entry name" value="PPR"/>
    <property type="match status" value="7"/>
</dbReference>
<comment type="caution">
    <text evidence="4">The sequence shown here is derived from an EMBL/GenBank/DDBJ whole genome shotgun (WGS) entry which is preliminary data.</text>
</comment>